<comment type="caution">
    <text evidence="1">The sequence shown here is derived from an EMBL/GenBank/DDBJ whole genome shotgun (WGS) entry which is preliminary data.</text>
</comment>
<name>A0AAV1ZND0_9ARAC</name>
<gene>
    <name evidence="1" type="ORF">LARSCL_LOCUS6003</name>
</gene>
<accession>A0AAV1ZND0</accession>
<keyword evidence="2" id="KW-1185">Reference proteome</keyword>
<evidence type="ECO:0000313" key="2">
    <source>
        <dbReference type="Proteomes" id="UP001497382"/>
    </source>
</evidence>
<organism evidence="1 2">
    <name type="scientific">Larinioides sclopetarius</name>
    <dbReference type="NCBI Taxonomy" id="280406"/>
    <lineage>
        <taxon>Eukaryota</taxon>
        <taxon>Metazoa</taxon>
        <taxon>Ecdysozoa</taxon>
        <taxon>Arthropoda</taxon>
        <taxon>Chelicerata</taxon>
        <taxon>Arachnida</taxon>
        <taxon>Araneae</taxon>
        <taxon>Araneomorphae</taxon>
        <taxon>Entelegynae</taxon>
        <taxon>Araneoidea</taxon>
        <taxon>Araneidae</taxon>
        <taxon>Larinioides</taxon>
    </lineage>
</organism>
<sequence length="53" mass="6215">MDDNESCLESKLSWLNKLLQYRRTVPRLKFHSGKFHWNSDPHDEDAISIGTVV</sequence>
<reference evidence="1 2" key="1">
    <citation type="submission" date="2024-04" db="EMBL/GenBank/DDBJ databases">
        <authorList>
            <person name="Rising A."/>
            <person name="Reimegard J."/>
            <person name="Sonavane S."/>
            <person name="Akerstrom W."/>
            <person name="Nylinder S."/>
            <person name="Hedman E."/>
            <person name="Kallberg Y."/>
        </authorList>
    </citation>
    <scope>NUCLEOTIDE SEQUENCE [LARGE SCALE GENOMIC DNA]</scope>
</reference>
<dbReference type="AlphaFoldDB" id="A0AAV1ZND0"/>
<dbReference type="Proteomes" id="UP001497382">
    <property type="component" value="Unassembled WGS sequence"/>
</dbReference>
<proteinExistence type="predicted"/>
<evidence type="ECO:0000313" key="1">
    <source>
        <dbReference type="EMBL" id="CAL1271779.1"/>
    </source>
</evidence>
<dbReference type="EMBL" id="CAXIEN010000056">
    <property type="protein sequence ID" value="CAL1271779.1"/>
    <property type="molecule type" value="Genomic_DNA"/>
</dbReference>
<protein>
    <submittedName>
        <fullName evidence="1">Uncharacterized protein</fullName>
    </submittedName>
</protein>